<dbReference type="EMBL" id="AE016958">
    <property type="protein sequence ID" value="AAS04708.1"/>
    <property type="molecule type" value="Genomic_DNA"/>
</dbReference>
<accession>Q73XB8</accession>
<gene>
    <name evidence="2" type="ordered locus">MAP_2391</name>
</gene>
<evidence type="ECO:0008006" key="4">
    <source>
        <dbReference type="Google" id="ProtNLM"/>
    </source>
</evidence>
<organism evidence="2 3">
    <name type="scientific">Mycolicibacterium paratuberculosis (strain ATCC BAA-968 / K-10)</name>
    <name type="common">Mycobacterium paratuberculosis</name>
    <dbReference type="NCBI Taxonomy" id="262316"/>
    <lineage>
        <taxon>Bacteria</taxon>
        <taxon>Bacillati</taxon>
        <taxon>Actinomycetota</taxon>
        <taxon>Actinomycetes</taxon>
        <taxon>Mycobacteriales</taxon>
        <taxon>Mycobacteriaceae</taxon>
        <taxon>Mycobacterium</taxon>
        <taxon>Mycobacterium avium complex (MAC)</taxon>
    </lineage>
</organism>
<proteinExistence type="predicted"/>
<evidence type="ECO:0000313" key="2">
    <source>
        <dbReference type="EMBL" id="AAS04708.1"/>
    </source>
</evidence>
<dbReference type="eggNOG" id="ENOG502ZR2R">
    <property type="taxonomic scope" value="Bacteria"/>
</dbReference>
<name>Q73XB8_MYCPA</name>
<evidence type="ECO:0000313" key="3">
    <source>
        <dbReference type="Proteomes" id="UP000000580"/>
    </source>
</evidence>
<dbReference type="HOGENOM" id="CLU_166105_0_0_11"/>
<dbReference type="STRING" id="262316.MAP_2391"/>
<reference evidence="2 3" key="1">
    <citation type="journal article" date="2005" name="Proc. Natl. Acad. Sci. U.S.A.">
        <title>The complete genome sequence of Mycobacterium avium subspecies paratuberculosis.</title>
        <authorList>
            <person name="Li L."/>
            <person name="Bannantine J.P."/>
            <person name="Zhang Q."/>
            <person name="Amonsin A."/>
            <person name="May B.J."/>
            <person name="Alt D."/>
            <person name="Banerji N."/>
            <person name="Kanjilal S."/>
            <person name="Kapur V."/>
        </authorList>
    </citation>
    <scope>NUCLEOTIDE SEQUENCE [LARGE SCALE GENOMIC DNA]</scope>
    <source>
        <strain evidence="3">ATCC BAA-968 / K-10</strain>
    </source>
</reference>
<evidence type="ECO:0000256" key="1">
    <source>
        <dbReference type="SAM" id="MobiDB-lite"/>
    </source>
</evidence>
<keyword evidence="3" id="KW-1185">Reference proteome</keyword>
<feature type="region of interest" description="Disordered" evidence="1">
    <location>
        <begin position="70"/>
        <end position="111"/>
    </location>
</feature>
<feature type="compositionally biased region" description="Basic and acidic residues" evidence="1">
    <location>
        <begin position="74"/>
        <end position="111"/>
    </location>
</feature>
<dbReference type="KEGG" id="mpa:MAP_2391"/>
<dbReference type="AlphaFoldDB" id="Q73XB8"/>
<feature type="region of interest" description="Disordered" evidence="1">
    <location>
        <begin position="1"/>
        <end position="22"/>
    </location>
</feature>
<protein>
    <recommendedName>
        <fullName evidence="4">CsbD-like domain-containing protein</fullName>
    </recommendedName>
</protein>
<sequence length="111" mass="11954">MARATPAPCLPPAGRRERPWKEPTIMGEGDAMVDVKSGPVELVQGIVDDVLGRAKQVIGIIIGHNGLIEQGKAQQDKADAQRSAGKKEAAAEKARGKAKAYEQRERAEQQQ</sequence>
<dbReference type="Proteomes" id="UP000000580">
    <property type="component" value="Chromosome"/>
</dbReference>